<keyword evidence="5" id="KW-0862">Zinc</keyword>
<evidence type="ECO:0000256" key="8">
    <source>
        <dbReference type="SAM" id="MobiDB-lite"/>
    </source>
</evidence>
<keyword evidence="4 7" id="KW-0863">Zinc-finger</keyword>
<evidence type="ECO:0000256" key="2">
    <source>
        <dbReference type="ARBA" id="ARBA00022723"/>
    </source>
</evidence>
<dbReference type="eggNOG" id="KOG1721">
    <property type="taxonomic scope" value="Eukaryota"/>
</dbReference>
<feature type="compositionally biased region" description="Polar residues" evidence="8">
    <location>
        <begin position="297"/>
        <end position="309"/>
    </location>
</feature>
<dbReference type="FunCoup" id="F4S1Y1">
    <property type="interactions" value="163"/>
</dbReference>
<protein>
    <recommendedName>
        <fullName evidence="9">C2H2-type domain-containing protein</fullName>
    </recommendedName>
</protein>
<evidence type="ECO:0000256" key="4">
    <source>
        <dbReference type="ARBA" id="ARBA00022771"/>
    </source>
</evidence>
<feature type="domain" description="C2H2-type" evidence="9">
    <location>
        <begin position="175"/>
        <end position="205"/>
    </location>
</feature>
<evidence type="ECO:0000256" key="7">
    <source>
        <dbReference type="PROSITE-ProRule" id="PRU00042"/>
    </source>
</evidence>
<dbReference type="GO" id="GO:0000978">
    <property type="term" value="F:RNA polymerase II cis-regulatory region sequence-specific DNA binding"/>
    <property type="evidence" value="ECO:0007669"/>
    <property type="project" value="InterPro"/>
</dbReference>
<dbReference type="PANTHER" id="PTHR40626">
    <property type="entry name" value="MIP31509P"/>
    <property type="match status" value="1"/>
</dbReference>
<gene>
    <name evidence="10" type="ORF">MELLADRAFT_67140</name>
</gene>
<evidence type="ECO:0000313" key="10">
    <source>
        <dbReference type="EMBL" id="EGG01360.1"/>
    </source>
</evidence>
<dbReference type="InterPro" id="IPR036236">
    <property type="entry name" value="Znf_C2H2_sf"/>
</dbReference>
<keyword evidence="3" id="KW-0677">Repeat</keyword>
<dbReference type="PROSITE" id="PS50157">
    <property type="entry name" value="ZINC_FINGER_C2H2_2"/>
    <property type="match status" value="1"/>
</dbReference>
<dbReference type="GO" id="GO:0005634">
    <property type="term" value="C:nucleus"/>
    <property type="evidence" value="ECO:0007669"/>
    <property type="project" value="UniProtKB-SubCell"/>
</dbReference>
<accession>F4S1Y1</accession>
<dbReference type="Proteomes" id="UP000001072">
    <property type="component" value="Unassembled WGS sequence"/>
</dbReference>
<evidence type="ECO:0000256" key="6">
    <source>
        <dbReference type="ARBA" id="ARBA00023242"/>
    </source>
</evidence>
<keyword evidence="11" id="KW-1185">Reference proteome</keyword>
<reference evidence="11" key="1">
    <citation type="journal article" date="2011" name="Proc. Natl. Acad. Sci. U.S.A.">
        <title>Obligate biotrophy features unraveled by the genomic analysis of rust fungi.</title>
        <authorList>
            <person name="Duplessis S."/>
            <person name="Cuomo C.A."/>
            <person name="Lin Y.-C."/>
            <person name="Aerts A."/>
            <person name="Tisserant E."/>
            <person name="Veneault-Fourrey C."/>
            <person name="Joly D.L."/>
            <person name="Hacquard S."/>
            <person name="Amselem J."/>
            <person name="Cantarel B.L."/>
            <person name="Chiu R."/>
            <person name="Coutinho P.M."/>
            <person name="Feau N."/>
            <person name="Field M."/>
            <person name="Frey P."/>
            <person name="Gelhaye E."/>
            <person name="Goldberg J."/>
            <person name="Grabherr M.G."/>
            <person name="Kodira C.D."/>
            <person name="Kohler A."/>
            <person name="Kuees U."/>
            <person name="Lindquist E.A."/>
            <person name="Lucas S.M."/>
            <person name="Mago R."/>
            <person name="Mauceli E."/>
            <person name="Morin E."/>
            <person name="Murat C."/>
            <person name="Pangilinan J.L."/>
            <person name="Park R."/>
            <person name="Pearson M."/>
            <person name="Quesneville H."/>
            <person name="Rouhier N."/>
            <person name="Sakthikumar S."/>
            <person name="Salamov A.A."/>
            <person name="Schmutz J."/>
            <person name="Selles B."/>
            <person name="Shapiro H."/>
            <person name="Tanguay P."/>
            <person name="Tuskan G.A."/>
            <person name="Henrissat B."/>
            <person name="Van de Peer Y."/>
            <person name="Rouze P."/>
            <person name="Ellis J.G."/>
            <person name="Dodds P.N."/>
            <person name="Schein J.E."/>
            <person name="Zhong S."/>
            <person name="Hamelin R.C."/>
            <person name="Grigoriev I.V."/>
            <person name="Szabo L.J."/>
            <person name="Martin F."/>
        </authorList>
    </citation>
    <scope>NUCLEOTIDE SEQUENCE [LARGE SCALE GENOMIC DNA]</scope>
    <source>
        <strain evidence="11">98AG31 / pathotype 3-4-7</strain>
    </source>
</reference>
<dbReference type="OrthoDB" id="10018191at2759"/>
<sequence length="503" mass="55967">MSFNAQFNPDMFLEPQYHQPLLSGLSDHTQSQRSSIGSQGSSELATLDYLPLSDYMLASPSQNLYPTQPTQSNWEPSTSDNLLNTEAWTNSFNLIGFNPSDLMESTFQDLNNPVGPLEVEHHQLPSVEDYSNTVSLPTEQVKESPAPTSVKRKRSASYESADERSPNSPNAAKIFACVLDAECFEKFSRVEHLARHERKHTKEKPFECHCLKAFTRLDNWRQHKNTVHKHLVVENAKTEKSLVEVQKELRRMNKLRKATIMAATKQAKLDAMKQAEREHECQPKAKKPSLAPLVFSGPSTERVQEKSPVTIQSTPLVPSAVGGNQSSTLNNSNTTTDYSSIFTGSTMPSSDVGFRNSDFTPHHANSSSLSDFSTSPFTTPMDISRVIPFGDMSQSLSHSAPPFTNFQTLLEPFSFFSNSPDPTSFPPLVQPFLSQSSMMPLTGDELPNVAYQSTSNSGLLNQFQLVEYNYPYDTINLNTPLYPSSLSSFPSLPVSYLNQGSNL</sequence>
<dbReference type="RefSeq" id="XP_007415461.1">
    <property type="nucleotide sequence ID" value="XM_007415399.1"/>
</dbReference>
<evidence type="ECO:0000313" key="11">
    <source>
        <dbReference type="Proteomes" id="UP000001072"/>
    </source>
</evidence>
<dbReference type="InterPro" id="IPR013087">
    <property type="entry name" value="Znf_C2H2_type"/>
</dbReference>
<feature type="region of interest" description="Disordered" evidence="8">
    <location>
        <begin position="61"/>
        <end position="81"/>
    </location>
</feature>
<organism evidence="11">
    <name type="scientific">Melampsora larici-populina (strain 98AG31 / pathotype 3-4-7)</name>
    <name type="common">Poplar leaf rust fungus</name>
    <dbReference type="NCBI Taxonomy" id="747676"/>
    <lineage>
        <taxon>Eukaryota</taxon>
        <taxon>Fungi</taxon>
        <taxon>Dikarya</taxon>
        <taxon>Basidiomycota</taxon>
        <taxon>Pucciniomycotina</taxon>
        <taxon>Pucciniomycetes</taxon>
        <taxon>Pucciniales</taxon>
        <taxon>Melampsoraceae</taxon>
        <taxon>Melampsora</taxon>
    </lineage>
</organism>
<dbReference type="Gene3D" id="3.30.160.60">
    <property type="entry name" value="Classic Zinc Finger"/>
    <property type="match status" value="2"/>
</dbReference>
<dbReference type="GeneID" id="18930772"/>
<dbReference type="GO" id="GO:0008270">
    <property type="term" value="F:zinc ion binding"/>
    <property type="evidence" value="ECO:0007669"/>
    <property type="project" value="UniProtKB-KW"/>
</dbReference>
<proteinExistence type="predicted"/>
<keyword evidence="2" id="KW-0479">Metal-binding</keyword>
<dbReference type="VEuPathDB" id="FungiDB:MELLADRAFT_67140"/>
<feature type="region of interest" description="Disordered" evidence="8">
    <location>
        <begin position="279"/>
        <end position="309"/>
    </location>
</feature>
<dbReference type="SUPFAM" id="SSF57667">
    <property type="entry name" value="beta-beta-alpha zinc fingers"/>
    <property type="match status" value="1"/>
</dbReference>
<dbReference type="KEGG" id="mlr:MELLADRAFT_67140"/>
<keyword evidence="6" id="KW-0539">Nucleus</keyword>
<evidence type="ECO:0000256" key="3">
    <source>
        <dbReference type="ARBA" id="ARBA00022737"/>
    </source>
</evidence>
<dbReference type="GO" id="GO:0000785">
    <property type="term" value="C:chromatin"/>
    <property type="evidence" value="ECO:0007669"/>
    <property type="project" value="TreeGrafter"/>
</dbReference>
<dbReference type="AlphaFoldDB" id="F4S1Y1"/>
<dbReference type="GO" id="GO:0000981">
    <property type="term" value="F:DNA-binding transcription factor activity, RNA polymerase II-specific"/>
    <property type="evidence" value="ECO:0007669"/>
    <property type="project" value="InterPro"/>
</dbReference>
<dbReference type="PANTHER" id="PTHR40626:SF11">
    <property type="entry name" value="ZINC FINGER PROTEIN YPR022C"/>
    <property type="match status" value="1"/>
</dbReference>
<dbReference type="InterPro" id="IPR051059">
    <property type="entry name" value="VerF-like"/>
</dbReference>
<dbReference type="HOGENOM" id="CLU_552164_0_0_1"/>
<comment type="subcellular location">
    <subcellularLocation>
        <location evidence="1">Nucleus</location>
    </subcellularLocation>
</comment>
<name>F4S1Y1_MELLP</name>
<evidence type="ECO:0000259" key="9">
    <source>
        <dbReference type="PROSITE" id="PS50157"/>
    </source>
</evidence>
<evidence type="ECO:0000256" key="5">
    <source>
        <dbReference type="ARBA" id="ARBA00022833"/>
    </source>
</evidence>
<dbReference type="EMBL" id="GL883139">
    <property type="protein sequence ID" value="EGG01360.1"/>
    <property type="molecule type" value="Genomic_DNA"/>
</dbReference>
<feature type="region of interest" description="Disordered" evidence="8">
    <location>
        <begin position="131"/>
        <end position="168"/>
    </location>
</feature>
<dbReference type="InParanoid" id="F4S1Y1"/>
<evidence type="ECO:0000256" key="1">
    <source>
        <dbReference type="ARBA" id="ARBA00004123"/>
    </source>
</evidence>